<evidence type="ECO:0000313" key="4">
    <source>
        <dbReference type="Proteomes" id="UP000051155"/>
    </source>
</evidence>
<name>A0A0R1QAA9_9LACO</name>
<dbReference type="InterPro" id="IPR036526">
    <property type="entry name" value="C-N_Hydrolase_sf"/>
</dbReference>
<dbReference type="STRING" id="1423812.FD20_GL002087"/>
<feature type="domain" description="CN hydrolase" evidence="2">
    <location>
        <begin position="12"/>
        <end position="267"/>
    </location>
</feature>
<dbReference type="Pfam" id="PF00795">
    <property type="entry name" value="CN_hydrolase"/>
    <property type="match status" value="1"/>
</dbReference>
<evidence type="ECO:0000259" key="2">
    <source>
        <dbReference type="PROSITE" id="PS50263"/>
    </source>
</evidence>
<dbReference type="Proteomes" id="UP000051155">
    <property type="component" value="Unassembled WGS sequence"/>
</dbReference>
<dbReference type="GO" id="GO:0050126">
    <property type="term" value="F:N-carbamoylputrescine amidase activity"/>
    <property type="evidence" value="ECO:0007669"/>
    <property type="project" value="TreeGrafter"/>
</dbReference>
<dbReference type="InterPro" id="IPR003010">
    <property type="entry name" value="C-N_Hydrolase"/>
</dbReference>
<dbReference type="PANTHER" id="PTHR43674">
    <property type="entry name" value="NITRILASE C965.09-RELATED"/>
    <property type="match status" value="1"/>
</dbReference>
<dbReference type="RefSeq" id="WP_201782784.1">
    <property type="nucleotide sequence ID" value="NZ_AZEG01000006.1"/>
</dbReference>
<dbReference type="SUPFAM" id="SSF56317">
    <property type="entry name" value="Carbon-nitrogen hydrolase"/>
    <property type="match status" value="1"/>
</dbReference>
<organism evidence="3 4">
    <name type="scientific">Liquorilactobacillus uvarum DSM 19971</name>
    <dbReference type="NCBI Taxonomy" id="1423812"/>
    <lineage>
        <taxon>Bacteria</taxon>
        <taxon>Bacillati</taxon>
        <taxon>Bacillota</taxon>
        <taxon>Bacilli</taxon>
        <taxon>Lactobacillales</taxon>
        <taxon>Lactobacillaceae</taxon>
        <taxon>Liquorilactobacillus</taxon>
    </lineage>
</organism>
<accession>A0A0R1QAA9</accession>
<keyword evidence="1" id="KW-0378">Hydrolase</keyword>
<sequence length="309" mass="34868">MKEVDVILKEIANIAVITFHAFWGKKQKNLNRILDLIESSARRGADFILLPEMALTGYDDQPDKALEEKMQFKLSETIPGPATDKISEITKKYHVYAFVGMPEKDDKTGLIYNSMAIFGPKGLIGSYRKMHLPGLEPNWAARGDSPYIIQTEWGPVGCAICYDTWAFPELMRFYAAEGCRLYINITATSKIRGKYLANTNIEAGVIRDCIYVASANLGGKDLYNDFWGGSSIVGPGQDTLEAYYYIGGKYTDLQANETKVNLATIDLSLASRYIYNPNPLLENKTDFRPDIYAKMYQKLEKSYSKKNYL</sequence>
<comment type="caution">
    <text evidence="3">The sequence shown here is derived from an EMBL/GenBank/DDBJ whole genome shotgun (WGS) entry which is preliminary data.</text>
</comment>
<dbReference type="EMBL" id="AZEG01000006">
    <property type="protein sequence ID" value="KRL38139.1"/>
    <property type="molecule type" value="Genomic_DNA"/>
</dbReference>
<keyword evidence="4" id="KW-1185">Reference proteome</keyword>
<protein>
    <recommendedName>
        <fullName evidence="2">CN hydrolase domain-containing protein</fullName>
    </recommendedName>
</protein>
<proteinExistence type="predicted"/>
<evidence type="ECO:0000313" key="3">
    <source>
        <dbReference type="EMBL" id="KRL38139.1"/>
    </source>
</evidence>
<dbReference type="PANTHER" id="PTHR43674:SF2">
    <property type="entry name" value="BETA-UREIDOPROPIONASE"/>
    <property type="match status" value="1"/>
</dbReference>
<dbReference type="PROSITE" id="PS50263">
    <property type="entry name" value="CN_HYDROLASE"/>
    <property type="match status" value="1"/>
</dbReference>
<dbReference type="CDD" id="cd07197">
    <property type="entry name" value="nitrilase"/>
    <property type="match status" value="1"/>
</dbReference>
<dbReference type="AlphaFoldDB" id="A0A0R1QAA9"/>
<dbReference type="InterPro" id="IPR050345">
    <property type="entry name" value="Aliph_Amidase/BUP"/>
</dbReference>
<reference evidence="3 4" key="1">
    <citation type="journal article" date="2015" name="Genome Announc.">
        <title>Expanding the biotechnology potential of lactobacilli through comparative genomics of 213 strains and associated genera.</title>
        <authorList>
            <person name="Sun Z."/>
            <person name="Harris H.M."/>
            <person name="McCann A."/>
            <person name="Guo C."/>
            <person name="Argimon S."/>
            <person name="Zhang W."/>
            <person name="Yang X."/>
            <person name="Jeffery I.B."/>
            <person name="Cooney J.C."/>
            <person name="Kagawa T.F."/>
            <person name="Liu W."/>
            <person name="Song Y."/>
            <person name="Salvetti E."/>
            <person name="Wrobel A."/>
            <person name="Rasinkangas P."/>
            <person name="Parkhill J."/>
            <person name="Rea M.C."/>
            <person name="O'Sullivan O."/>
            <person name="Ritari J."/>
            <person name="Douillard F.P."/>
            <person name="Paul Ross R."/>
            <person name="Yang R."/>
            <person name="Briner A.E."/>
            <person name="Felis G.E."/>
            <person name="de Vos W.M."/>
            <person name="Barrangou R."/>
            <person name="Klaenhammer T.R."/>
            <person name="Caufield P.W."/>
            <person name="Cui Y."/>
            <person name="Zhang H."/>
            <person name="O'Toole P.W."/>
        </authorList>
    </citation>
    <scope>NUCLEOTIDE SEQUENCE [LARGE SCALE GENOMIC DNA]</scope>
    <source>
        <strain evidence="3 4">DSM 19971</strain>
    </source>
</reference>
<dbReference type="Gene3D" id="3.60.110.10">
    <property type="entry name" value="Carbon-nitrogen hydrolase"/>
    <property type="match status" value="1"/>
</dbReference>
<evidence type="ECO:0000256" key="1">
    <source>
        <dbReference type="ARBA" id="ARBA00022801"/>
    </source>
</evidence>
<dbReference type="PATRIC" id="fig|1423812.3.peg.2217"/>
<gene>
    <name evidence="3" type="ORF">FD20_GL002087</name>
</gene>
<dbReference type="GO" id="GO:0033388">
    <property type="term" value="P:putrescine biosynthetic process from arginine"/>
    <property type="evidence" value="ECO:0007669"/>
    <property type="project" value="TreeGrafter"/>
</dbReference>